<keyword evidence="2" id="KW-1133">Transmembrane helix</keyword>
<feature type="transmembrane region" description="Helical" evidence="2">
    <location>
        <begin position="40"/>
        <end position="60"/>
    </location>
</feature>
<feature type="transmembrane region" description="Helical" evidence="2">
    <location>
        <begin position="126"/>
        <end position="147"/>
    </location>
</feature>
<sequence length="591" mass="61505">MNIVSRSTAPPQPPPAAVPGARSPEAPLEGPARRWVMPSAVGVATALVGLRAAALGQWIVDDAAVTYAYVRSIGEGHGPVQLPGDAPVEGYSNPAWLVLLLIGRVLGLFDHGGWFGVSDLALFPKLLALACVAGTLACVGALARVALPKAAPAVVLLTGALLAANYSYVVWSFSGLENPLYGLLAAALALLLVRAPGGPRLACAAGLLALAAALTRPDGAVLAAAYPLVVLLRWRRDAVARALLSCGVFAAGYGLFLLWRRAVFGLWVPNTAVAKAQEPPELGELGKVGELLGYAGWALVLVCAGCAGLVLAGRGPVRHVIAVLCVPLVLTLAAYGALAPDWMPLYRFATPVWVLGAALAALCVAAAWDGARARARMVLGVALAGALTLSLTSQDLRNAGFRHEPTLSMCWVADRYGRTFNAYADRLALPPGSTAALPDLGGMLLTTRLQVVDIAGLTDRRIADAYAAKDKDALRRYVLDEVRPALLHVHAAWPGKSGLTRDRIAAAGYVPLYREDNGGDFVRASAVPGGHARIDAVQQWAKPRLDRMLHQKHHRGGRLGGCGDRLEPGQSAVSGLALAGLHSGPAEGAAV</sequence>
<feature type="transmembrane region" description="Helical" evidence="2">
    <location>
        <begin position="153"/>
        <end position="171"/>
    </location>
</feature>
<evidence type="ECO:0000256" key="2">
    <source>
        <dbReference type="SAM" id="Phobius"/>
    </source>
</evidence>
<keyword evidence="4" id="KW-1185">Reference proteome</keyword>
<feature type="transmembrane region" description="Helical" evidence="2">
    <location>
        <begin position="319"/>
        <end position="338"/>
    </location>
</feature>
<feature type="transmembrane region" description="Helical" evidence="2">
    <location>
        <begin position="207"/>
        <end position="232"/>
    </location>
</feature>
<dbReference type="Proteomes" id="UP000642284">
    <property type="component" value="Unassembled WGS sequence"/>
</dbReference>
<proteinExistence type="predicted"/>
<protein>
    <recommendedName>
        <fullName evidence="5">Glycosyltransferase RgtA/B/C/D-like domain-containing protein</fullName>
    </recommendedName>
</protein>
<feature type="transmembrane region" description="Helical" evidence="2">
    <location>
        <begin position="350"/>
        <end position="368"/>
    </location>
</feature>
<keyword evidence="2" id="KW-0472">Membrane</keyword>
<feature type="transmembrane region" description="Helical" evidence="2">
    <location>
        <begin position="291"/>
        <end position="312"/>
    </location>
</feature>
<name>A0ABR7SRN2_9ACTN</name>
<evidence type="ECO:0000313" key="4">
    <source>
        <dbReference type="Proteomes" id="UP000642284"/>
    </source>
</evidence>
<evidence type="ECO:0000256" key="1">
    <source>
        <dbReference type="SAM" id="MobiDB-lite"/>
    </source>
</evidence>
<comment type="caution">
    <text evidence="3">The sequence shown here is derived from an EMBL/GenBank/DDBJ whole genome shotgun (WGS) entry which is preliminary data.</text>
</comment>
<dbReference type="EMBL" id="JACTVJ010000024">
    <property type="protein sequence ID" value="MBC9718171.1"/>
    <property type="molecule type" value="Genomic_DNA"/>
</dbReference>
<evidence type="ECO:0000313" key="3">
    <source>
        <dbReference type="EMBL" id="MBC9718171.1"/>
    </source>
</evidence>
<feature type="transmembrane region" description="Helical" evidence="2">
    <location>
        <begin position="178"/>
        <end position="195"/>
    </location>
</feature>
<reference evidence="3 4" key="1">
    <citation type="submission" date="2020-08" db="EMBL/GenBank/DDBJ databases">
        <title>Genemic of Streptomyces polyaspartic.</title>
        <authorList>
            <person name="Liu W."/>
        </authorList>
    </citation>
    <scope>NUCLEOTIDE SEQUENCE [LARGE SCALE GENOMIC DNA]</scope>
    <source>
        <strain evidence="3 4">TRM66268-LWL</strain>
    </source>
</reference>
<evidence type="ECO:0008006" key="5">
    <source>
        <dbReference type="Google" id="ProtNLM"/>
    </source>
</evidence>
<feature type="transmembrane region" description="Helical" evidence="2">
    <location>
        <begin position="239"/>
        <end position="259"/>
    </location>
</feature>
<feature type="transmembrane region" description="Helical" evidence="2">
    <location>
        <begin position="95"/>
        <end position="114"/>
    </location>
</feature>
<gene>
    <name evidence="3" type="ORF">H9Y04_37160</name>
</gene>
<keyword evidence="2" id="KW-0812">Transmembrane</keyword>
<accession>A0ABR7SRN2</accession>
<feature type="region of interest" description="Disordered" evidence="1">
    <location>
        <begin position="1"/>
        <end position="26"/>
    </location>
</feature>
<organism evidence="3 4">
    <name type="scientific">Streptomyces polyasparticus</name>
    <dbReference type="NCBI Taxonomy" id="2767826"/>
    <lineage>
        <taxon>Bacteria</taxon>
        <taxon>Bacillati</taxon>
        <taxon>Actinomycetota</taxon>
        <taxon>Actinomycetes</taxon>
        <taxon>Kitasatosporales</taxon>
        <taxon>Streptomycetaceae</taxon>
        <taxon>Streptomyces</taxon>
    </lineage>
</organism>